<gene>
    <name evidence="10" type="ORF">GCM10023153_30620</name>
</gene>
<dbReference type="Gene3D" id="2.40.440.10">
    <property type="entry name" value="L,D-transpeptidase catalytic domain-like"/>
    <property type="match status" value="1"/>
</dbReference>
<dbReference type="RefSeq" id="WP_159900704.1">
    <property type="nucleotide sequence ID" value="NZ_BAABFX010000045.1"/>
</dbReference>
<dbReference type="PANTHER" id="PTHR30582:SF2">
    <property type="entry name" value="L,D-TRANSPEPTIDASE YCIB-RELATED"/>
    <property type="match status" value="1"/>
</dbReference>
<keyword evidence="4 6" id="KW-0573">Peptidoglycan synthesis</keyword>
<evidence type="ECO:0000256" key="3">
    <source>
        <dbReference type="ARBA" id="ARBA00022960"/>
    </source>
</evidence>
<evidence type="ECO:0000256" key="1">
    <source>
        <dbReference type="ARBA" id="ARBA00004752"/>
    </source>
</evidence>
<evidence type="ECO:0000256" key="6">
    <source>
        <dbReference type="PROSITE-ProRule" id="PRU01373"/>
    </source>
</evidence>
<dbReference type="PANTHER" id="PTHR30582">
    <property type="entry name" value="L,D-TRANSPEPTIDASE"/>
    <property type="match status" value="1"/>
</dbReference>
<dbReference type="InterPro" id="IPR036365">
    <property type="entry name" value="PGBD-like_sf"/>
</dbReference>
<keyword evidence="2" id="KW-0808">Transferase</keyword>
<comment type="caution">
    <text evidence="10">The sequence shown here is derived from an EMBL/GenBank/DDBJ whole genome shotgun (WGS) entry which is preliminary data.</text>
</comment>
<feature type="region of interest" description="Disordered" evidence="7">
    <location>
        <begin position="29"/>
        <end position="151"/>
    </location>
</feature>
<evidence type="ECO:0000256" key="4">
    <source>
        <dbReference type="ARBA" id="ARBA00022984"/>
    </source>
</evidence>
<evidence type="ECO:0000259" key="9">
    <source>
        <dbReference type="PROSITE" id="PS52029"/>
    </source>
</evidence>
<proteinExistence type="predicted"/>
<keyword evidence="11" id="KW-1185">Reference proteome</keyword>
<feature type="compositionally biased region" description="Pro residues" evidence="7">
    <location>
        <begin position="110"/>
        <end position="126"/>
    </location>
</feature>
<keyword evidence="3 6" id="KW-0133">Cell shape</keyword>
<evidence type="ECO:0000256" key="2">
    <source>
        <dbReference type="ARBA" id="ARBA00022679"/>
    </source>
</evidence>
<dbReference type="InterPro" id="IPR002477">
    <property type="entry name" value="Peptidoglycan-bd-like"/>
</dbReference>
<evidence type="ECO:0000256" key="5">
    <source>
        <dbReference type="ARBA" id="ARBA00023316"/>
    </source>
</evidence>
<organism evidence="10 11">
    <name type="scientific">Ornithinibacter aureus</name>
    <dbReference type="NCBI Taxonomy" id="622664"/>
    <lineage>
        <taxon>Bacteria</taxon>
        <taxon>Bacillati</taxon>
        <taxon>Actinomycetota</taxon>
        <taxon>Actinomycetes</taxon>
        <taxon>Micrococcales</taxon>
        <taxon>Intrasporangiaceae</taxon>
        <taxon>Ornithinibacter</taxon>
    </lineage>
</organism>
<dbReference type="InterPro" id="IPR038063">
    <property type="entry name" value="Transpep_catalytic_dom"/>
</dbReference>
<dbReference type="InterPro" id="IPR050979">
    <property type="entry name" value="LD-transpeptidase"/>
</dbReference>
<dbReference type="Pfam" id="PF01471">
    <property type="entry name" value="PG_binding_1"/>
    <property type="match status" value="1"/>
</dbReference>
<dbReference type="Pfam" id="PF03734">
    <property type="entry name" value="YkuD"/>
    <property type="match status" value="1"/>
</dbReference>
<dbReference type="CDD" id="cd16913">
    <property type="entry name" value="YkuD_like"/>
    <property type="match status" value="1"/>
</dbReference>
<accession>A0ABP8K881</accession>
<dbReference type="Proteomes" id="UP001500390">
    <property type="component" value="Unassembled WGS sequence"/>
</dbReference>
<evidence type="ECO:0000313" key="10">
    <source>
        <dbReference type="EMBL" id="GAA4401942.1"/>
    </source>
</evidence>
<name>A0ABP8K881_9MICO</name>
<dbReference type="Gene3D" id="1.10.101.10">
    <property type="entry name" value="PGBD-like superfamily/PGBD"/>
    <property type="match status" value="1"/>
</dbReference>
<keyword evidence="5 6" id="KW-0961">Cell wall biogenesis/degradation</keyword>
<reference evidence="11" key="1">
    <citation type="journal article" date="2019" name="Int. J. Syst. Evol. Microbiol.">
        <title>The Global Catalogue of Microorganisms (GCM) 10K type strain sequencing project: providing services to taxonomists for standard genome sequencing and annotation.</title>
        <authorList>
            <consortium name="The Broad Institute Genomics Platform"/>
            <consortium name="The Broad Institute Genome Sequencing Center for Infectious Disease"/>
            <person name="Wu L."/>
            <person name="Ma J."/>
        </authorList>
    </citation>
    <scope>NUCLEOTIDE SEQUENCE [LARGE SCALE GENOMIC DNA]</scope>
    <source>
        <strain evidence="11">JCM 17738</strain>
    </source>
</reference>
<evidence type="ECO:0000256" key="8">
    <source>
        <dbReference type="SAM" id="SignalP"/>
    </source>
</evidence>
<feature type="active site" description="Nucleophile" evidence="6">
    <location>
        <position position="311"/>
    </location>
</feature>
<feature type="active site" description="Proton donor/acceptor" evidence="6">
    <location>
        <position position="297"/>
    </location>
</feature>
<sequence>MPGPLSVRAATPALALAGALVLGGCAGLDASWSSDAAAPQPATTSSAPPSVGTGTPSPSVSSAAPSASATAASSPAPTASQSSTASQGPASTTPSPTTSAAPTSSAPSPTKAPSPKPSTKPSPKPSAKPSASPSPTAKPRTTLRLGDRGPKVLATQQRLSELGYWLGTPDGRFGSLTQQAVYALQKAAGLSRDGSVGPKTAKALADGIRPRATLSGNGVEIVLDRQLLLVVRGGTVKTILNTSTGNRERYTSTSGNPAVAITPKGTFKVYRGVDGPLTNSLGELWRPRFFHKGIAVHGSPNIPPWPASHGCARLSNAAINMIWDKNLMPIGSTVVVR</sequence>
<keyword evidence="8" id="KW-0732">Signal</keyword>
<dbReference type="PROSITE" id="PS52029">
    <property type="entry name" value="LD_TPASE"/>
    <property type="match status" value="1"/>
</dbReference>
<feature type="signal peptide" evidence="8">
    <location>
        <begin position="1"/>
        <end position="30"/>
    </location>
</feature>
<dbReference type="InterPro" id="IPR005490">
    <property type="entry name" value="LD_TPept_cat_dom"/>
</dbReference>
<protein>
    <recommendedName>
        <fullName evidence="9">L,D-TPase catalytic domain-containing protein</fullName>
    </recommendedName>
</protein>
<feature type="compositionally biased region" description="Low complexity" evidence="7">
    <location>
        <begin position="127"/>
        <end position="139"/>
    </location>
</feature>
<dbReference type="EMBL" id="BAABFX010000045">
    <property type="protein sequence ID" value="GAA4401942.1"/>
    <property type="molecule type" value="Genomic_DNA"/>
</dbReference>
<evidence type="ECO:0000313" key="11">
    <source>
        <dbReference type="Proteomes" id="UP001500390"/>
    </source>
</evidence>
<feature type="compositionally biased region" description="Low complexity" evidence="7">
    <location>
        <begin position="29"/>
        <end position="109"/>
    </location>
</feature>
<evidence type="ECO:0000256" key="7">
    <source>
        <dbReference type="SAM" id="MobiDB-lite"/>
    </source>
</evidence>
<comment type="pathway">
    <text evidence="1 6">Cell wall biogenesis; peptidoglycan biosynthesis.</text>
</comment>
<feature type="chain" id="PRO_5046261090" description="L,D-TPase catalytic domain-containing protein" evidence="8">
    <location>
        <begin position="31"/>
        <end position="337"/>
    </location>
</feature>
<feature type="domain" description="L,D-TPase catalytic" evidence="9">
    <location>
        <begin position="217"/>
        <end position="337"/>
    </location>
</feature>
<dbReference type="SUPFAM" id="SSF47090">
    <property type="entry name" value="PGBD-like"/>
    <property type="match status" value="1"/>
</dbReference>
<dbReference type="SUPFAM" id="SSF141523">
    <property type="entry name" value="L,D-transpeptidase catalytic domain-like"/>
    <property type="match status" value="1"/>
</dbReference>
<dbReference type="InterPro" id="IPR036366">
    <property type="entry name" value="PGBDSf"/>
</dbReference>